<sequence>MSILSIHPSHEPVDHAPILERLRAFLAGWRKPDAGVEAPQPASDRLNLGSLTTDEGRAAVSALLKAGRINREESRSLNLAMDIRILNIRYGDPLPERFDLMAEARGAIESAKNMGCWNQAQSLAHSLEVMQAYQLEAESV</sequence>
<proteinExistence type="predicted"/>
<comment type="caution">
    <text evidence="1">The sequence shown here is derived from an EMBL/GenBank/DDBJ whole genome shotgun (WGS) entry which is preliminary data.</text>
</comment>
<keyword evidence="2" id="KW-1185">Reference proteome</keyword>
<gene>
    <name evidence="1" type="ORF">O166_22965</name>
</gene>
<protein>
    <submittedName>
        <fullName evidence="1">Uncharacterized protein</fullName>
    </submittedName>
</protein>
<evidence type="ECO:0000313" key="1">
    <source>
        <dbReference type="EMBL" id="ERE16818.1"/>
    </source>
</evidence>
<dbReference type="RefSeq" id="WP_021475916.1">
    <property type="nucleotide sequence ID" value="NZ_AVPH01000084.1"/>
</dbReference>
<evidence type="ECO:0000313" key="2">
    <source>
        <dbReference type="Proteomes" id="UP000016426"/>
    </source>
</evidence>
<name>A0ABN0NAI1_9NEIS</name>
<dbReference type="Proteomes" id="UP000016426">
    <property type="component" value="Unassembled WGS sequence"/>
</dbReference>
<reference evidence="1 2" key="1">
    <citation type="journal article" date="2013" name="Genome Announc.">
        <title>Genome Sequence of the Pigment-Producing Bacterium Pseudogulbenkiania ferrooxidans, Isolated from Loktak Lake.</title>
        <authorList>
            <person name="Puranik S."/>
            <person name="Talkal R."/>
            <person name="Qureshi A."/>
            <person name="Khardenavis A."/>
            <person name="Kapley A."/>
            <person name="Purohit H.J."/>
        </authorList>
    </citation>
    <scope>NUCLEOTIDE SEQUENCE [LARGE SCALE GENOMIC DNA]</scope>
    <source>
        <strain evidence="1 2">EGD-HP2</strain>
    </source>
</reference>
<organism evidence="1 2">
    <name type="scientific">Pseudogulbenkiania ferrooxidans EGD-HP2</name>
    <dbReference type="NCBI Taxonomy" id="1388764"/>
    <lineage>
        <taxon>Bacteria</taxon>
        <taxon>Pseudomonadati</taxon>
        <taxon>Pseudomonadota</taxon>
        <taxon>Betaproteobacteria</taxon>
        <taxon>Neisseriales</taxon>
        <taxon>Chromobacteriaceae</taxon>
        <taxon>Pseudogulbenkiania</taxon>
    </lineage>
</organism>
<accession>A0ABN0NAI1</accession>
<dbReference type="EMBL" id="AVPH01000084">
    <property type="protein sequence ID" value="ERE16818.1"/>
    <property type="molecule type" value="Genomic_DNA"/>
</dbReference>